<keyword evidence="3" id="KW-1185">Reference proteome</keyword>
<name>A0AAV0VD11_9STRA</name>
<feature type="region of interest" description="Disordered" evidence="1">
    <location>
        <begin position="178"/>
        <end position="199"/>
    </location>
</feature>
<evidence type="ECO:0000256" key="1">
    <source>
        <dbReference type="SAM" id="MobiDB-lite"/>
    </source>
</evidence>
<organism evidence="2 3">
    <name type="scientific">Peronospora destructor</name>
    <dbReference type="NCBI Taxonomy" id="86335"/>
    <lineage>
        <taxon>Eukaryota</taxon>
        <taxon>Sar</taxon>
        <taxon>Stramenopiles</taxon>
        <taxon>Oomycota</taxon>
        <taxon>Peronosporomycetes</taxon>
        <taxon>Peronosporales</taxon>
        <taxon>Peronosporaceae</taxon>
        <taxon>Peronospora</taxon>
    </lineage>
</organism>
<dbReference type="Proteomes" id="UP001162029">
    <property type="component" value="Unassembled WGS sequence"/>
</dbReference>
<dbReference type="EMBL" id="CANTFM010002664">
    <property type="protein sequence ID" value="CAI5747065.1"/>
    <property type="molecule type" value="Genomic_DNA"/>
</dbReference>
<comment type="caution">
    <text evidence="2">The sequence shown here is derived from an EMBL/GenBank/DDBJ whole genome shotgun (WGS) entry which is preliminary data.</text>
</comment>
<dbReference type="AlphaFoldDB" id="A0AAV0VD11"/>
<proteinExistence type="predicted"/>
<sequence length="199" mass="21618">MSNNGRRRMENVVEAQVIAGLVELLVLGSVPAYENVIISPFRSQVALIRQHLTAAGLHSAALVNPTDSLDRRETCGRIAYRLAPHQRCAVTRAKQKAVFGGVRIGLSKLPRDAVETLRQLAVSVAAPVEPDPEQGAMSGSRVRQTTENVKISILQRSASSSNGDIEALVSDVSDIPLRPHQRARSPQLKPISRDIFGEM</sequence>
<accession>A0AAV0VD11</accession>
<reference evidence="2" key="1">
    <citation type="submission" date="2022-12" db="EMBL/GenBank/DDBJ databases">
        <authorList>
            <person name="Webb A."/>
        </authorList>
    </citation>
    <scope>NUCLEOTIDE SEQUENCE</scope>
    <source>
        <strain evidence="2">Pd1</strain>
    </source>
</reference>
<evidence type="ECO:0008006" key="4">
    <source>
        <dbReference type="Google" id="ProtNLM"/>
    </source>
</evidence>
<dbReference type="Gene3D" id="3.40.50.300">
    <property type="entry name" value="P-loop containing nucleotide triphosphate hydrolases"/>
    <property type="match status" value="1"/>
</dbReference>
<evidence type="ECO:0000313" key="3">
    <source>
        <dbReference type="Proteomes" id="UP001162029"/>
    </source>
</evidence>
<dbReference type="InterPro" id="IPR027417">
    <property type="entry name" value="P-loop_NTPase"/>
</dbReference>
<protein>
    <recommendedName>
        <fullName evidence="4">DNA2/NAM7 helicase-like C-terminal domain-containing protein</fullName>
    </recommendedName>
</protein>
<gene>
    <name evidence="2" type="ORF">PDE001_LOCUS11999</name>
</gene>
<evidence type="ECO:0000313" key="2">
    <source>
        <dbReference type="EMBL" id="CAI5747065.1"/>
    </source>
</evidence>